<dbReference type="EMBL" id="JAPEUX010000002">
    <property type="protein sequence ID" value="KAJ4357291.1"/>
    <property type="molecule type" value="Genomic_DNA"/>
</dbReference>
<dbReference type="RefSeq" id="XP_056074150.1">
    <property type="nucleotide sequence ID" value="XM_056210677.1"/>
</dbReference>
<organism evidence="1 2">
    <name type="scientific">Didymosphaeria variabile</name>
    <dbReference type="NCBI Taxonomy" id="1932322"/>
    <lineage>
        <taxon>Eukaryota</taxon>
        <taxon>Fungi</taxon>
        <taxon>Dikarya</taxon>
        <taxon>Ascomycota</taxon>
        <taxon>Pezizomycotina</taxon>
        <taxon>Dothideomycetes</taxon>
        <taxon>Pleosporomycetidae</taxon>
        <taxon>Pleosporales</taxon>
        <taxon>Massarineae</taxon>
        <taxon>Didymosphaeriaceae</taxon>
        <taxon>Didymosphaeria</taxon>
    </lineage>
</organism>
<proteinExistence type="predicted"/>
<keyword evidence="2" id="KW-1185">Reference proteome</keyword>
<protein>
    <submittedName>
        <fullName evidence="1">Uncharacterized protein</fullName>
    </submittedName>
</protein>
<accession>A0A9W9CD09</accession>
<sequence length="85" mass="9874">MDALVEQHPERPVVRADYSKTAVEVFQMVWKAEEDHLHEGDQDMPFEAAFERWKFAKSLGDALGLQEDEKVKAFVGLLYLETDKY</sequence>
<comment type="caution">
    <text evidence="1">The sequence shown here is derived from an EMBL/GenBank/DDBJ whole genome shotgun (WGS) entry which is preliminary data.</text>
</comment>
<dbReference type="AlphaFoldDB" id="A0A9W9CD09"/>
<evidence type="ECO:0000313" key="1">
    <source>
        <dbReference type="EMBL" id="KAJ4357291.1"/>
    </source>
</evidence>
<gene>
    <name evidence="1" type="ORF">N0V89_001866</name>
</gene>
<dbReference type="Proteomes" id="UP001140513">
    <property type="component" value="Unassembled WGS sequence"/>
</dbReference>
<name>A0A9W9CD09_9PLEO</name>
<reference evidence="1" key="1">
    <citation type="submission" date="2022-10" db="EMBL/GenBank/DDBJ databases">
        <title>Tapping the CABI collections for fungal endophytes: first genome assemblies for Collariella, Neodidymelliopsis, Ascochyta clinopodiicola, Didymella pomorum, Didymosphaeria variabile, Neocosmospora piperis and Neocucurbitaria cava.</title>
        <authorList>
            <person name="Hill R."/>
        </authorList>
    </citation>
    <scope>NUCLEOTIDE SEQUENCE</scope>
    <source>
        <strain evidence="1">IMI 356815</strain>
    </source>
</reference>
<dbReference type="GeneID" id="80905396"/>
<evidence type="ECO:0000313" key="2">
    <source>
        <dbReference type="Proteomes" id="UP001140513"/>
    </source>
</evidence>